<sequence length="300" mass="33163">MDMSVAPLRPYPISYDNARKLLRAVYRGDDVTVLKYVPKVYNPNQMFYVTVDSMSSTNHLGGLAVVSNSPNVLKALLRVGLSTATTNGRNMNLFSEAASVKGLSSEIVDMLFVPENRGDFLNDQPLECGYNTPAHLAVLNNNSYLLHNLLHAGGSTVLVATLRNASGDTALSLAIKLSRYNGGSLAHNLASHVRYVTGEYWRDVVDGEGYNALELSDAHGLYDVSKILIGTKVCDRGTHYEDDDMSITKESVTDEEMFSVKPKERLDGDATRYQEELTACRIELANARTNLHRAEKKDRR</sequence>
<gene>
    <name evidence="2" type="ORF">ElyMa_004525000</name>
</gene>
<name>A0AAV4HP23_9GAST</name>
<dbReference type="InterPro" id="IPR036770">
    <property type="entry name" value="Ankyrin_rpt-contain_sf"/>
</dbReference>
<organism evidence="2 3">
    <name type="scientific">Elysia marginata</name>
    <dbReference type="NCBI Taxonomy" id="1093978"/>
    <lineage>
        <taxon>Eukaryota</taxon>
        <taxon>Metazoa</taxon>
        <taxon>Spiralia</taxon>
        <taxon>Lophotrochozoa</taxon>
        <taxon>Mollusca</taxon>
        <taxon>Gastropoda</taxon>
        <taxon>Heterobranchia</taxon>
        <taxon>Euthyneura</taxon>
        <taxon>Panpulmonata</taxon>
        <taxon>Sacoglossa</taxon>
        <taxon>Placobranchoidea</taxon>
        <taxon>Plakobranchidae</taxon>
        <taxon>Elysia</taxon>
    </lineage>
</organism>
<accession>A0AAV4HP23</accession>
<evidence type="ECO:0000313" key="2">
    <source>
        <dbReference type="EMBL" id="GFR99304.1"/>
    </source>
</evidence>
<comment type="caution">
    <text evidence="2">The sequence shown here is derived from an EMBL/GenBank/DDBJ whole genome shotgun (WGS) entry which is preliminary data.</text>
</comment>
<protein>
    <submittedName>
        <fullName evidence="2">Uncharacterized protein</fullName>
    </submittedName>
</protein>
<dbReference type="Gene3D" id="1.25.40.20">
    <property type="entry name" value="Ankyrin repeat-containing domain"/>
    <property type="match status" value="1"/>
</dbReference>
<reference evidence="2 3" key="1">
    <citation type="journal article" date="2021" name="Elife">
        <title>Chloroplast acquisition without the gene transfer in kleptoplastic sea slugs, Plakobranchus ocellatus.</title>
        <authorList>
            <person name="Maeda T."/>
            <person name="Takahashi S."/>
            <person name="Yoshida T."/>
            <person name="Shimamura S."/>
            <person name="Takaki Y."/>
            <person name="Nagai Y."/>
            <person name="Toyoda A."/>
            <person name="Suzuki Y."/>
            <person name="Arimoto A."/>
            <person name="Ishii H."/>
            <person name="Satoh N."/>
            <person name="Nishiyama T."/>
            <person name="Hasebe M."/>
            <person name="Maruyama T."/>
            <person name="Minagawa J."/>
            <person name="Obokata J."/>
            <person name="Shigenobu S."/>
        </authorList>
    </citation>
    <scope>NUCLEOTIDE SEQUENCE [LARGE SCALE GENOMIC DNA]</scope>
</reference>
<evidence type="ECO:0000313" key="3">
    <source>
        <dbReference type="Proteomes" id="UP000762676"/>
    </source>
</evidence>
<evidence type="ECO:0000256" key="1">
    <source>
        <dbReference type="SAM" id="Coils"/>
    </source>
</evidence>
<dbReference type="Proteomes" id="UP000762676">
    <property type="component" value="Unassembled WGS sequence"/>
</dbReference>
<keyword evidence="1" id="KW-0175">Coiled coil</keyword>
<dbReference type="SUPFAM" id="SSF48403">
    <property type="entry name" value="Ankyrin repeat"/>
    <property type="match status" value="1"/>
</dbReference>
<feature type="coiled-coil region" evidence="1">
    <location>
        <begin position="270"/>
        <end position="297"/>
    </location>
</feature>
<proteinExistence type="predicted"/>
<dbReference type="EMBL" id="BMAT01009132">
    <property type="protein sequence ID" value="GFR99304.1"/>
    <property type="molecule type" value="Genomic_DNA"/>
</dbReference>
<keyword evidence="3" id="KW-1185">Reference proteome</keyword>
<dbReference type="AlphaFoldDB" id="A0AAV4HP23"/>